<dbReference type="EMBL" id="JASMRN010000006">
    <property type="protein sequence ID" value="MEZ7515409.1"/>
    <property type="molecule type" value="Genomic_DNA"/>
</dbReference>
<keyword evidence="3" id="KW-1185">Reference proteome</keyword>
<sequence length="346" mass="39233">MTNRTLLKYHSYLGIIAGVFLFSLGITGSFLVFSEDIDVLLFDKYTITSTTSELQLDKAISEVQRNYPDWNARIIQLERGKTIQFDLRKLDAKQYVFADPVSGKITAVIDANSPLTKWLLKFHYSLHTGIIGEILIFIAGIAFFLSLITGIIVYRKVILKTLLFQKKLNKSSKQRYYSTLHRYVGVWALLLNLLLVLTGIVLSFNIVSSGLKKPEIPSIPIVKISIEKVLENTKKAYPDFETTYIRLPSSEDGKLILNGTFTRDPFYLSKYCNKISVAYKTGEVVGVTRIADSSFLNKLVSSILPVHSGHYGNWFIKIIYCLVGLSGPFLSITGYYIWLKRKKLLK</sequence>
<feature type="transmembrane region" description="Helical" evidence="1">
    <location>
        <begin position="12"/>
        <end position="33"/>
    </location>
</feature>
<keyword evidence="1" id="KW-0472">Membrane</keyword>
<feature type="transmembrane region" description="Helical" evidence="1">
    <location>
        <begin position="314"/>
        <end position="338"/>
    </location>
</feature>
<dbReference type="RefSeq" id="WP_371569824.1">
    <property type="nucleotide sequence ID" value="NZ_JASMRN010000006.1"/>
</dbReference>
<evidence type="ECO:0000256" key="1">
    <source>
        <dbReference type="SAM" id="Phobius"/>
    </source>
</evidence>
<evidence type="ECO:0000313" key="3">
    <source>
        <dbReference type="Proteomes" id="UP001568894"/>
    </source>
</evidence>
<reference evidence="2 3" key="1">
    <citation type="submission" date="2023-05" db="EMBL/GenBank/DDBJ databases">
        <title>Adaptations of aquatic viruses from atmosphere-close ecosystems of the Central Arctic Ocean.</title>
        <authorList>
            <person name="Rahlff J."/>
            <person name="Holmfeldt K."/>
        </authorList>
    </citation>
    <scope>NUCLEOTIDE SEQUENCE [LARGE SCALE GENOMIC DNA]</scope>
    <source>
        <strain evidence="2 3">Arc14</strain>
    </source>
</reference>
<feature type="transmembrane region" description="Helical" evidence="1">
    <location>
        <begin position="130"/>
        <end position="154"/>
    </location>
</feature>
<dbReference type="Proteomes" id="UP001568894">
    <property type="component" value="Unassembled WGS sequence"/>
</dbReference>
<comment type="caution">
    <text evidence="2">The sequence shown here is derived from an EMBL/GenBank/DDBJ whole genome shotgun (WGS) entry which is preliminary data.</text>
</comment>
<gene>
    <name evidence="2" type="ORF">QO192_08970</name>
</gene>
<name>A0ABV4KCN8_9FLAO</name>
<evidence type="ECO:0000313" key="2">
    <source>
        <dbReference type="EMBL" id="MEZ7515409.1"/>
    </source>
</evidence>
<dbReference type="PANTHER" id="PTHR34219">
    <property type="entry name" value="IRON-REGULATED INNER MEMBRANE PROTEIN-RELATED"/>
    <property type="match status" value="1"/>
</dbReference>
<protein>
    <submittedName>
        <fullName evidence="2">PepSY-associated TM helix domain-containing protein</fullName>
    </submittedName>
</protein>
<dbReference type="Pfam" id="PF03929">
    <property type="entry name" value="PepSY_TM"/>
    <property type="match status" value="1"/>
</dbReference>
<feature type="transmembrane region" description="Helical" evidence="1">
    <location>
        <begin position="183"/>
        <end position="207"/>
    </location>
</feature>
<keyword evidence="1" id="KW-0812">Transmembrane</keyword>
<organism evidence="2 3">
    <name type="scientific">Flavobacterium frigidarium</name>
    <dbReference type="NCBI Taxonomy" id="99286"/>
    <lineage>
        <taxon>Bacteria</taxon>
        <taxon>Pseudomonadati</taxon>
        <taxon>Bacteroidota</taxon>
        <taxon>Flavobacteriia</taxon>
        <taxon>Flavobacteriales</taxon>
        <taxon>Flavobacteriaceae</taxon>
        <taxon>Flavobacterium</taxon>
    </lineage>
</organism>
<proteinExistence type="predicted"/>
<keyword evidence="1" id="KW-1133">Transmembrane helix</keyword>
<accession>A0ABV4KCN8</accession>
<dbReference type="InterPro" id="IPR005625">
    <property type="entry name" value="PepSY-ass_TM"/>
</dbReference>